<dbReference type="RefSeq" id="WP_092481743.1">
    <property type="nucleotide sequence ID" value="NZ_FOYM01000002.1"/>
</dbReference>
<evidence type="ECO:0000256" key="7">
    <source>
        <dbReference type="SAM" id="MobiDB-lite"/>
    </source>
</evidence>
<evidence type="ECO:0000313" key="9">
    <source>
        <dbReference type="EMBL" id="SFQ96833.1"/>
    </source>
</evidence>
<evidence type="ECO:0000313" key="10">
    <source>
        <dbReference type="Proteomes" id="UP000199584"/>
    </source>
</evidence>
<gene>
    <name evidence="9" type="ORF">SAMN05660706_10268</name>
</gene>
<comment type="similarity">
    <text evidence="1">Belongs to the FlgM family.</text>
</comment>
<dbReference type="STRING" id="39060.SAMN05660706_10268"/>
<keyword evidence="4" id="KW-1005">Bacterial flagellum biogenesis</keyword>
<organism evidence="9 10">
    <name type="scientific">Desulfoscipio geothermicus DSM 3669</name>
    <dbReference type="NCBI Taxonomy" id="1121426"/>
    <lineage>
        <taxon>Bacteria</taxon>
        <taxon>Bacillati</taxon>
        <taxon>Bacillota</taxon>
        <taxon>Clostridia</taxon>
        <taxon>Eubacteriales</taxon>
        <taxon>Desulfallaceae</taxon>
        <taxon>Desulfoscipio</taxon>
    </lineage>
</organism>
<evidence type="ECO:0000256" key="5">
    <source>
        <dbReference type="ARBA" id="ARBA00023015"/>
    </source>
</evidence>
<evidence type="ECO:0000256" key="1">
    <source>
        <dbReference type="ARBA" id="ARBA00005322"/>
    </source>
</evidence>
<dbReference type="InterPro" id="IPR007412">
    <property type="entry name" value="FlgM"/>
</dbReference>
<dbReference type="GO" id="GO:0044781">
    <property type="term" value="P:bacterial-type flagellum organization"/>
    <property type="evidence" value="ECO:0007669"/>
    <property type="project" value="UniProtKB-KW"/>
</dbReference>
<dbReference type="NCBIfam" id="TIGR03824">
    <property type="entry name" value="FlgM_jcvi"/>
    <property type="match status" value="1"/>
</dbReference>
<name>A0A1I6CUS4_9FIRM</name>
<dbReference type="SUPFAM" id="SSF101498">
    <property type="entry name" value="Anti-sigma factor FlgM"/>
    <property type="match status" value="1"/>
</dbReference>
<dbReference type="OrthoDB" id="2112849at2"/>
<feature type="region of interest" description="Disordered" evidence="7">
    <location>
        <begin position="1"/>
        <end position="41"/>
    </location>
</feature>
<protein>
    <recommendedName>
        <fullName evidence="2">Negative regulator of flagellin synthesis</fullName>
    </recommendedName>
</protein>
<keyword evidence="10" id="KW-1185">Reference proteome</keyword>
<evidence type="ECO:0000259" key="8">
    <source>
        <dbReference type="Pfam" id="PF04316"/>
    </source>
</evidence>
<dbReference type="GO" id="GO:0045892">
    <property type="term" value="P:negative regulation of DNA-templated transcription"/>
    <property type="evidence" value="ECO:0007669"/>
    <property type="project" value="InterPro"/>
</dbReference>
<keyword evidence="6" id="KW-0804">Transcription</keyword>
<dbReference type="AlphaFoldDB" id="A0A1I6CUS4"/>
<evidence type="ECO:0000256" key="2">
    <source>
        <dbReference type="ARBA" id="ARBA00017823"/>
    </source>
</evidence>
<proteinExistence type="inferred from homology"/>
<dbReference type="EMBL" id="FOYM01000002">
    <property type="protein sequence ID" value="SFQ96833.1"/>
    <property type="molecule type" value="Genomic_DNA"/>
</dbReference>
<evidence type="ECO:0000256" key="6">
    <source>
        <dbReference type="ARBA" id="ARBA00023163"/>
    </source>
</evidence>
<dbReference type="Pfam" id="PF04316">
    <property type="entry name" value="FlgM"/>
    <property type="match status" value="1"/>
</dbReference>
<dbReference type="InterPro" id="IPR035890">
    <property type="entry name" value="Anti-sigma-28_factor_FlgM_sf"/>
</dbReference>
<evidence type="ECO:0000256" key="3">
    <source>
        <dbReference type="ARBA" id="ARBA00022491"/>
    </source>
</evidence>
<keyword evidence="3" id="KW-0678">Repressor</keyword>
<evidence type="ECO:0000256" key="4">
    <source>
        <dbReference type="ARBA" id="ARBA00022795"/>
    </source>
</evidence>
<keyword evidence="5" id="KW-0805">Transcription regulation</keyword>
<dbReference type="Proteomes" id="UP000199584">
    <property type="component" value="Unassembled WGS sequence"/>
</dbReference>
<dbReference type="InterPro" id="IPR031316">
    <property type="entry name" value="FlgM_C"/>
</dbReference>
<sequence length="96" mass="10879">MKITQPGPGVIDAYKNQNDKNKPLQKSKPAPGQDRAEISSLGRELQTYRARLREMPEVRQDRVEALKTHIKNGTYKPDAGKIAEGIIREKNLDVRI</sequence>
<accession>A0A1I6CUS4</accession>
<reference evidence="10" key="1">
    <citation type="submission" date="2016-10" db="EMBL/GenBank/DDBJ databases">
        <authorList>
            <person name="Varghese N."/>
            <person name="Submissions S."/>
        </authorList>
    </citation>
    <scope>NUCLEOTIDE SEQUENCE [LARGE SCALE GENOMIC DNA]</scope>
    <source>
        <strain evidence="10">DSM 3669</strain>
    </source>
</reference>
<feature type="domain" description="Anti-sigma-28 factor FlgM C-terminal" evidence="8">
    <location>
        <begin position="34"/>
        <end position="87"/>
    </location>
</feature>